<gene>
    <name evidence="5" type="ORF">Micbo1qcDRAFT_237349</name>
</gene>
<feature type="region of interest" description="Disordered" evidence="3">
    <location>
        <begin position="932"/>
        <end position="956"/>
    </location>
</feature>
<dbReference type="Pfam" id="PF04082">
    <property type="entry name" value="Fungal_trans"/>
    <property type="match status" value="1"/>
</dbReference>
<feature type="domain" description="Zn(2)-C6 fungal-type" evidence="4">
    <location>
        <begin position="58"/>
        <end position="88"/>
    </location>
</feature>
<dbReference type="STRING" id="196109.A0A136IM22"/>
<dbReference type="GO" id="GO:0006351">
    <property type="term" value="P:DNA-templated transcription"/>
    <property type="evidence" value="ECO:0007669"/>
    <property type="project" value="InterPro"/>
</dbReference>
<organism evidence="5 6">
    <name type="scientific">Microdochium bolleyi</name>
    <dbReference type="NCBI Taxonomy" id="196109"/>
    <lineage>
        <taxon>Eukaryota</taxon>
        <taxon>Fungi</taxon>
        <taxon>Dikarya</taxon>
        <taxon>Ascomycota</taxon>
        <taxon>Pezizomycotina</taxon>
        <taxon>Sordariomycetes</taxon>
        <taxon>Xylariomycetidae</taxon>
        <taxon>Xylariales</taxon>
        <taxon>Microdochiaceae</taxon>
        <taxon>Microdochium</taxon>
    </lineage>
</organism>
<dbReference type="InterPro" id="IPR036864">
    <property type="entry name" value="Zn2-C6_fun-type_DNA-bd_sf"/>
</dbReference>
<dbReference type="Gene3D" id="4.10.240.10">
    <property type="entry name" value="Zn(2)-C6 fungal-type DNA-binding domain"/>
    <property type="match status" value="1"/>
</dbReference>
<dbReference type="PROSITE" id="PS00463">
    <property type="entry name" value="ZN2_CY6_FUNGAL_1"/>
    <property type="match status" value="1"/>
</dbReference>
<feature type="compositionally biased region" description="Basic and acidic residues" evidence="3">
    <location>
        <begin position="836"/>
        <end position="861"/>
    </location>
</feature>
<dbReference type="CDD" id="cd12148">
    <property type="entry name" value="fungal_TF_MHR"/>
    <property type="match status" value="1"/>
</dbReference>
<keyword evidence="2" id="KW-0539">Nucleus</keyword>
<evidence type="ECO:0000313" key="6">
    <source>
        <dbReference type="Proteomes" id="UP000070501"/>
    </source>
</evidence>
<keyword evidence="1" id="KW-0479">Metal-binding</keyword>
<feature type="region of interest" description="Disordered" evidence="3">
    <location>
        <begin position="1"/>
        <end position="53"/>
    </location>
</feature>
<dbReference type="SUPFAM" id="SSF57701">
    <property type="entry name" value="Zn2/Cys6 DNA-binding domain"/>
    <property type="match status" value="1"/>
</dbReference>
<dbReference type="OrthoDB" id="426882at2759"/>
<feature type="compositionally biased region" description="Polar residues" evidence="3">
    <location>
        <begin position="826"/>
        <end position="835"/>
    </location>
</feature>
<feature type="region of interest" description="Disordered" evidence="3">
    <location>
        <begin position="208"/>
        <end position="233"/>
    </location>
</feature>
<dbReference type="SMART" id="SM00066">
    <property type="entry name" value="GAL4"/>
    <property type="match status" value="1"/>
</dbReference>
<dbReference type="PANTHER" id="PTHR47256">
    <property type="entry name" value="ZN(II)2CYS6 TRANSCRIPTION FACTOR (EUROFUNG)-RELATED"/>
    <property type="match status" value="1"/>
</dbReference>
<dbReference type="InterPro" id="IPR053187">
    <property type="entry name" value="Notoamide_regulator"/>
</dbReference>
<dbReference type="GO" id="GO:0008270">
    <property type="term" value="F:zinc ion binding"/>
    <property type="evidence" value="ECO:0007669"/>
    <property type="project" value="InterPro"/>
</dbReference>
<feature type="region of interest" description="Disordered" evidence="3">
    <location>
        <begin position="675"/>
        <end position="697"/>
    </location>
</feature>
<dbReference type="InterPro" id="IPR001138">
    <property type="entry name" value="Zn2Cys6_DnaBD"/>
</dbReference>
<name>A0A136IM22_9PEZI</name>
<keyword evidence="6" id="KW-1185">Reference proteome</keyword>
<dbReference type="Proteomes" id="UP000070501">
    <property type="component" value="Unassembled WGS sequence"/>
</dbReference>
<dbReference type="Pfam" id="PF00172">
    <property type="entry name" value="Zn_clus"/>
    <property type="match status" value="1"/>
</dbReference>
<dbReference type="AlphaFoldDB" id="A0A136IM22"/>
<feature type="region of interest" description="Disordered" evidence="3">
    <location>
        <begin position="824"/>
        <end position="891"/>
    </location>
</feature>
<evidence type="ECO:0000256" key="2">
    <source>
        <dbReference type="ARBA" id="ARBA00023242"/>
    </source>
</evidence>
<dbReference type="EMBL" id="KQ964276">
    <property type="protein sequence ID" value="KXJ85689.1"/>
    <property type="molecule type" value="Genomic_DNA"/>
</dbReference>
<evidence type="ECO:0000313" key="5">
    <source>
        <dbReference type="EMBL" id="KXJ85689.1"/>
    </source>
</evidence>
<evidence type="ECO:0000259" key="4">
    <source>
        <dbReference type="PROSITE" id="PS50048"/>
    </source>
</evidence>
<protein>
    <recommendedName>
        <fullName evidence="4">Zn(2)-C6 fungal-type domain-containing protein</fullName>
    </recommendedName>
</protein>
<evidence type="ECO:0000256" key="3">
    <source>
        <dbReference type="SAM" id="MobiDB-lite"/>
    </source>
</evidence>
<feature type="compositionally biased region" description="Gly residues" evidence="3">
    <location>
        <begin position="864"/>
        <end position="879"/>
    </location>
</feature>
<reference evidence="6" key="1">
    <citation type="submission" date="2016-02" db="EMBL/GenBank/DDBJ databases">
        <title>Draft genome sequence of Microdochium bolleyi, a fungal endophyte of beachgrass.</title>
        <authorList>
            <consortium name="DOE Joint Genome Institute"/>
            <person name="David A.S."/>
            <person name="May G."/>
            <person name="Haridas S."/>
            <person name="Lim J."/>
            <person name="Wang M."/>
            <person name="Labutti K."/>
            <person name="Lipzen A."/>
            <person name="Barry K."/>
            <person name="Grigoriev I.V."/>
        </authorList>
    </citation>
    <scope>NUCLEOTIDE SEQUENCE [LARGE SCALE GENOMIC DNA]</scope>
    <source>
        <strain evidence="6">J235TASD1</strain>
    </source>
</reference>
<dbReference type="InterPro" id="IPR007219">
    <property type="entry name" value="XnlR_reg_dom"/>
</dbReference>
<dbReference type="GO" id="GO:0003677">
    <property type="term" value="F:DNA binding"/>
    <property type="evidence" value="ECO:0007669"/>
    <property type="project" value="InterPro"/>
</dbReference>
<feature type="compositionally biased region" description="Basic residues" evidence="3">
    <location>
        <begin position="215"/>
        <end position="229"/>
    </location>
</feature>
<evidence type="ECO:0000256" key="1">
    <source>
        <dbReference type="ARBA" id="ARBA00022723"/>
    </source>
</evidence>
<sequence length="956" mass="105433">MDAPSHGHNHDHGVHKQLPLAPRADHDTAAAAAQHEGGSSAPPASRPLSGRRRKVVAACDTCRSRKAKCDGTRPRCHTCIAHGRDCVFFTEPDESRQAATRRHQAHSASQLHQLQASHDALHDLVHNLVSQDDAQEVQRILAQLAQGQHPAFVPKPSPGSSAGTHTPLHHLQQHGIQDVLTATSSAAAATPFRELGQPQSALPPMALALGPTLGPRRRTSSTASKRKRAASPTPYHELVDMLVNTSHDAAQAIVQRLRHTGDVSAVLGQAREADLLLQLRMVPETRRRYDLPLRNDMPDFLLTLDNPYLESLIHESYFSHRSVSLSAASSASSSAVTARHASFNDNIVHYVTPFGSAELHEPILDEIRPSEWTTVLNDDVVLRRLLRSYFLYDYQNYPAFHKDLFLQDMRSRRTRFCSPLLVNAVLAAGCHADGGVPDSDKFWLPQGLAYRFLAEAKRLWEMEDHGISKLTTMQAAIILNAISLTDATDKIGKAFHNQAVAMALDMKLMTTRDDEIQGSSMRKARAVTAWCLFAWDVIQSFFFFKRPTFQAPPLQTLPDATDQAWYGEIWLRYPGDRLVPTHAGAVLRASMGMRLIQHALALAFFELPEGAPGPSAHAVQDFLDQLYHWFDALPESISPKNTVLPVHLRLHMEYYTALITVARVMPTSEGLAVEPFKQPRSELESQSGTRAPRPKSAVEDPMAHALICLETLVRVYQMRHGINFYDSSMCYYFAFMGTCILQALGEYYVALAASASSTAVDAPSTDLPSRARLDAYRSALIMCAKGLHENGKSSYVCQVTYYILRGSMPPRERDMVLGYIKEHSAADSQTSSGQDDSAHEGDGDDDKPQDLDDGDSSDHRGGPRLRGGGGSGSGSGSGGRKTRVKREEEEDTLEMRIHKYNQSQFPMPIISITEDPRDHTLTELAGRYRRMSLGEHSGSGRSVAAEEADAESPVSD</sequence>
<dbReference type="CDD" id="cd00067">
    <property type="entry name" value="GAL4"/>
    <property type="match status" value="1"/>
</dbReference>
<dbReference type="PROSITE" id="PS50048">
    <property type="entry name" value="ZN2_CY6_FUNGAL_2"/>
    <property type="match status" value="1"/>
</dbReference>
<proteinExistence type="predicted"/>
<dbReference type="PANTHER" id="PTHR47256:SF1">
    <property type="entry name" value="ZN(II)2CYS6 TRANSCRIPTION FACTOR (EUROFUNG)"/>
    <property type="match status" value="1"/>
</dbReference>
<accession>A0A136IM22</accession>
<dbReference type="GO" id="GO:0000981">
    <property type="term" value="F:DNA-binding transcription factor activity, RNA polymerase II-specific"/>
    <property type="evidence" value="ECO:0007669"/>
    <property type="project" value="InterPro"/>
</dbReference>
<dbReference type="InParanoid" id="A0A136IM22"/>